<dbReference type="PANTHER" id="PTHR32308:SF10">
    <property type="entry name" value="CITRATE LYASE SUBUNIT BETA"/>
    <property type="match status" value="1"/>
</dbReference>
<evidence type="ECO:0000313" key="5">
    <source>
        <dbReference type="EMBL" id="GAA0524377.1"/>
    </source>
</evidence>
<keyword evidence="2" id="KW-0479">Metal-binding</keyword>
<organism evidence="5 6">
    <name type="scientific">Saccharopolyspora erythraea</name>
    <name type="common">Streptomyces erythraeus</name>
    <dbReference type="NCBI Taxonomy" id="1836"/>
    <lineage>
        <taxon>Bacteria</taxon>
        <taxon>Bacillati</taxon>
        <taxon>Actinomycetota</taxon>
        <taxon>Actinomycetes</taxon>
        <taxon>Pseudonocardiales</taxon>
        <taxon>Pseudonocardiaceae</taxon>
        <taxon>Saccharopolyspora</taxon>
    </lineage>
</organism>
<dbReference type="EMBL" id="BAAAGS010000013">
    <property type="protein sequence ID" value="GAA0524377.1"/>
    <property type="molecule type" value="Genomic_DNA"/>
</dbReference>
<dbReference type="InterPro" id="IPR015813">
    <property type="entry name" value="Pyrv/PenolPyrv_kinase-like_dom"/>
</dbReference>
<dbReference type="PIRSF" id="PIRSF015582">
    <property type="entry name" value="Cit_lyase_B"/>
    <property type="match status" value="1"/>
</dbReference>
<protein>
    <submittedName>
        <fullName evidence="5">CoA ester lyase</fullName>
    </submittedName>
</protein>
<dbReference type="GO" id="GO:0016829">
    <property type="term" value="F:lyase activity"/>
    <property type="evidence" value="ECO:0007669"/>
    <property type="project" value="UniProtKB-KW"/>
</dbReference>
<dbReference type="InterPro" id="IPR005000">
    <property type="entry name" value="Aldolase/citrate-lyase_domain"/>
</dbReference>
<dbReference type="Pfam" id="PF03328">
    <property type="entry name" value="HpcH_HpaI"/>
    <property type="match status" value="1"/>
</dbReference>
<proteinExistence type="predicted"/>
<keyword evidence="3" id="KW-0460">Magnesium</keyword>
<evidence type="ECO:0000256" key="2">
    <source>
        <dbReference type="ARBA" id="ARBA00022723"/>
    </source>
</evidence>
<dbReference type="InterPro" id="IPR011206">
    <property type="entry name" value="Citrate_lyase_beta/mcl1/mcl2"/>
</dbReference>
<dbReference type="InterPro" id="IPR040442">
    <property type="entry name" value="Pyrv_kinase-like_dom_sf"/>
</dbReference>
<dbReference type="PANTHER" id="PTHR32308">
    <property type="entry name" value="LYASE BETA SUBUNIT, PUTATIVE (AFU_ORTHOLOGUE AFUA_4G13030)-RELATED"/>
    <property type="match status" value="1"/>
</dbReference>
<dbReference type="Proteomes" id="UP001500729">
    <property type="component" value="Unassembled WGS sequence"/>
</dbReference>
<comment type="cofactor">
    <cofactor evidence="1">
        <name>Mg(2+)</name>
        <dbReference type="ChEBI" id="CHEBI:18420"/>
    </cofactor>
</comment>
<accession>A0ABP3MPA1</accession>
<sequence length="270" mass="28059">MTLARERIAAARSFLFVPGHRPDRFAKAAASAADVVIVDLEDAVAAEDKDRARCDAAEWLEQGGDCALRINPPGTAWFEDDLATAVRHGCPVVVPKAEAGPALCDVGRRTRGLIPLVETASGVERAAELCATAGTVRVALGNVDLAGELGAAPDDRAALAYARSRLVFASAAAGLAQPIDGVTIALDDTAVLEGDVAHARRLGFGGKLCVHPGQVPVVSDGFAPSESEREWARAVVGAGDSVTHVGGQMVDKPVLERARRIMAARNGNES</sequence>
<dbReference type="SUPFAM" id="SSF51621">
    <property type="entry name" value="Phosphoenolpyruvate/pyruvate domain"/>
    <property type="match status" value="1"/>
</dbReference>
<reference evidence="6" key="1">
    <citation type="journal article" date="2019" name="Int. J. Syst. Evol. Microbiol.">
        <title>The Global Catalogue of Microorganisms (GCM) 10K type strain sequencing project: providing services to taxonomists for standard genome sequencing and annotation.</title>
        <authorList>
            <consortium name="The Broad Institute Genomics Platform"/>
            <consortium name="The Broad Institute Genome Sequencing Center for Infectious Disease"/>
            <person name="Wu L."/>
            <person name="Ma J."/>
        </authorList>
    </citation>
    <scope>NUCLEOTIDE SEQUENCE [LARGE SCALE GENOMIC DNA]</scope>
    <source>
        <strain evidence="6">JCM 10303</strain>
    </source>
</reference>
<keyword evidence="6" id="KW-1185">Reference proteome</keyword>
<evidence type="ECO:0000256" key="1">
    <source>
        <dbReference type="ARBA" id="ARBA00001946"/>
    </source>
</evidence>
<name>A0ABP3MPA1_SACER</name>
<keyword evidence="5" id="KW-0456">Lyase</keyword>
<comment type="caution">
    <text evidence="5">The sequence shown here is derived from an EMBL/GenBank/DDBJ whole genome shotgun (WGS) entry which is preliminary data.</text>
</comment>
<dbReference type="RefSeq" id="WP_009943551.1">
    <property type="nucleotide sequence ID" value="NZ_BAAAGS010000013.1"/>
</dbReference>
<evidence type="ECO:0000313" key="6">
    <source>
        <dbReference type="Proteomes" id="UP001500729"/>
    </source>
</evidence>
<evidence type="ECO:0000259" key="4">
    <source>
        <dbReference type="Pfam" id="PF03328"/>
    </source>
</evidence>
<dbReference type="Gene3D" id="3.20.20.60">
    <property type="entry name" value="Phosphoenolpyruvate-binding domains"/>
    <property type="match status" value="1"/>
</dbReference>
<gene>
    <name evidence="5" type="ORF">GCM10009533_24610</name>
</gene>
<evidence type="ECO:0000256" key="3">
    <source>
        <dbReference type="ARBA" id="ARBA00022842"/>
    </source>
</evidence>
<feature type="domain" description="HpcH/HpaI aldolase/citrate lyase" evidence="4">
    <location>
        <begin position="12"/>
        <end position="212"/>
    </location>
</feature>